<feature type="signal peptide" evidence="2">
    <location>
        <begin position="1"/>
        <end position="23"/>
    </location>
</feature>
<proteinExistence type="predicted"/>
<evidence type="ECO:0000256" key="1">
    <source>
        <dbReference type="SAM" id="Phobius"/>
    </source>
</evidence>
<keyword evidence="4" id="KW-1185">Reference proteome</keyword>
<accession>A0A6I4SJ44</accession>
<evidence type="ECO:0000256" key="2">
    <source>
        <dbReference type="SAM" id="SignalP"/>
    </source>
</evidence>
<organism evidence="3 4">
    <name type="scientific">Pontixanthobacter gangjinensis</name>
    <dbReference type="NCBI Taxonomy" id="1028742"/>
    <lineage>
        <taxon>Bacteria</taxon>
        <taxon>Pseudomonadati</taxon>
        <taxon>Pseudomonadota</taxon>
        <taxon>Alphaproteobacteria</taxon>
        <taxon>Sphingomonadales</taxon>
        <taxon>Erythrobacteraceae</taxon>
        <taxon>Pontixanthobacter</taxon>
    </lineage>
</organism>
<keyword evidence="1" id="KW-0812">Transmembrane</keyword>
<dbReference type="AlphaFoldDB" id="A0A6I4SJ44"/>
<reference evidence="3 4" key="1">
    <citation type="submission" date="2019-12" db="EMBL/GenBank/DDBJ databases">
        <title>Genomic-based taxomic classification of the family Erythrobacteraceae.</title>
        <authorList>
            <person name="Xu L."/>
        </authorList>
    </citation>
    <scope>NUCLEOTIDE SEQUENCE [LARGE SCALE GENOMIC DNA]</scope>
    <source>
        <strain evidence="3 4">JCM 17802</strain>
    </source>
</reference>
<dbReference type="RefSeq" id="WP_160597149.1">
    <property type="nucleotide sequence ID" value="NZ_WTYS01000001.1"/>
</dbReference>
<gene>
    <name evidence="3" type="ORF">GRI36_03145</name>
</gene>
<keyword evidence="1" id="KW-1133">Transmembrane helix</keyword>
<protein>
    <recommendedName>
        <fullName evidence="5">MYXO-CTERM domain-containing protein</fullName>
    </recommendedName>
</protein>
<evidence type="ECO:0000313" key="3">
    <source>
        <dbReference type="EMBL" id="MXO55871.1"/>
    </source>
</evidence>
<keyword evidence="1" id="KW-0472">Membrane</keyword>
<sequence length="76" mass="7786">MIKSSLALLASITLLFASTAAHAEVRPTPTAFAIMINDDYVEEEPVGWLWAGVGVMTALGLLVLLSGGGNGGNSPT</sequence>
<dbReference type="Proteomes" id="UP000468943">
    <property type="component" value="Unassembled WGS sequence"/>
</dbReference>
<evidence type="ECO:0000313" key="4">
    <source>
        <dbReference type="Proteomes" id="UP000468943"/>
    </source>
</evidence>
<dbReference type="EMBL" id="WTYS01000001">
    <property type="protein sequence ID" value="MXO55871.1"/>
    <property type="molecule type" value="Genomic_DNA"/>
</dbReference>
<comment type="caution">
    <text evidence="3">The sequence shown here is derived from an EMBL/GenBank/DDBJ whole genome shotgun (WGS) entry which is preliminary data.</text>
</comment>
<keyword evidence="2" id="KW-0732">Signal</keyword>
<feature type="chain" id="PRO_5026284638" description="MYXO-CTERM domain-containing protein" evidence="2">
    <location>
        <begin position="24"/>
        <end position="76"/>
    </location>
</feature>
<evidence type="ECO:0008006" key="5">
    <source>
        <dbReference type="Google" id="ProtNLM"/>
    </source>
</evidence>
<feature type="transmembrane region" description="Helical" evidence="1">
    <location>
        <begin position="47"/>
        <end position="65"/>
    </location>
</feature>
<name>A0A6I4SJ44_9SPHN</name>